<dbReference type="EMBL" id="SIHO01000002">
    <property type="protein sequence ID" value="TFU03917.1"/>
    <property type="molecule type" value="Genomic_DNA"/>
</dbReference>
<gene>
    <name evidence="2" type="ORF">EUV02_11715</name>
</gene>
<dbReference type="Proteomes" id="UP000297737">
    <property type="component" value="Unassembled WGS sequence"/>
</dbReference>
<evidence type="ECO:0000313" key="2">
    <source>
        <dbReference type="EMBL" id="TFU03917.1"/>
    </source>
</evidence>
<dbReference type="OrthoDB" id="7506908at2"/>
<evidence type="ECO:0000256" key="1">
    <source>
        <dbReference type="SAM" id="SignalP"/>
    </source>
</evidence>
<dbReference type="SUPFAM" id="SSF51182">
    <property type="entry name" value="RmlC-like cupins"/>
    <property type="match status" value="1"/>
</dbReference>
<keyword evidence="1" id="KW-0732">Signal</keyword>
<name>A0A4Y9EPD2_9SPHN</name>
<sequence length="155" mass="16156">MRALAVAVVLAGAGLAATAVAGDFMVVPADQLVWREMPDSHGVRAAVVYGDPSKPGIYVVRVRFPPHVMDRPHSHSQDRYVTVLEGRWAAGTGARFDPAAATPLPAGSFMFHPAGGVHWDGSNSDAPAVVQIIGMGPVTSTDVDPALPPWVKVGG</sequence>
<protein>
    <recommendedName>
        <fullName evidence="4">Cupin domain-containing protein</fullName>
    </recommendedName>
</protein>
<feature type="chain" id="PRO_5021448643" description="Cupin domain-containing protein" evidence="1">
    <location>
        <begin position="22"/>
        <end position="155"/>
    </location>
</feature>
<dbReference type="CDD" id="cd06989">
    <property type="entry name" value="cupin_DRT102"/>
    <property type="match status" value="1"/>
</dbReference>
<feature type="signal peptide" evidence="1">
    <location>
        <begin position="1"/>
        <end position="21"/>
    </location>
</feature>
<evidence type="ECO:0008006" key="4">
    <source>
        <dbReference type="Google" id="ProtNLM"/>
    </source>
</evidence>
<dbReference type="InterPro" id="IPR014710">
    <property type="entry name" value="RmlC-like_jellyroll"/>
</dbReference>
<comment type="caution">
    <text evidence="2">The sequence shown here is derived from an EMBL/GenBank/DDBJ whole genome shotgun (WGS) entry which is preliminary data.</text>
</comment>
<evidence type="ECO:0000313" key="3">
    <source>
        <dbReference type="Proteomes" id="UP000297737"/>
    </source>
</evidence>
<reference evidence="2 3" key="1">
    <citation type="submission" date="2019-02" db="EMBL/GenBank/DDBJ databases">
        <title>Polymorphobacter sp. isolated from the lake at the Tibet of China.</title>
        <authorList>
            <person name="Li A."/>
        </authorList>
    </citation>
    <scope>NUCLEOTIDE SEQUENCE [LARGE SCALE GENOMIC DNA]</scope>
    <source>
        <strain evidence="2 3">DJ1R-1</strain>
    </source>
</reference>
<organism evidence="2 3">
    <name type="scientific">Glacieibacterium arshaanense</name>
    <dbReference type="NCBI Taxonomy" id="2511025"/>
    <lineage>
        <taxon>Bacteria</taxon>
        <taxon>Pseudomonadati</taxon>
        <taxon>Pseudomonadota</taxon>
        <taxon>Alphaproteobacteria</taxon>
        <taxon>Sphingomonadales</taxon>
        <taxon>Sphingosinicellaceae</taxon>
        <taxon>Glacieibacterium</taxon>
    </lineage>
</organism>
<dbReference type="InterPro" id="IPR011051">
    <property type="entry name" value="RmlC_Cupin_sf"/>
</dbReference>
<dbReference type="AlphaFoldDB" id="A0A4Y9EPD2"/>
<keyword evidence="3" id="KW-1185">Reference proteome</keyword>
<dbReference type="Gene3D" id="2.60.120.10">
    <property type="entry name" value="Jelly Rolls"/>
    <property type="match status" value="1"/>
</dbReference>
<accession>A0A4Y9EPD2</accession>
<proteinExistence type="predicted"/>